<dbReference type="Pfam" id="PF19728">
    <property type="entry name" value="DUF6220"/>
    <property type="match status" value="1"/>
</dbReference>
<protein>
    <submittedName>
        <fullName evidence="2">Uncharacterized protein</fullName>
    </submittedName>
</protein>
<comment type="caution">
    <text evidence="2">The sequence shown here is derived from an EMBL/GenBank/DDBJ whole genome shotgun (WGS) entry which is preliminary data.</text>
</comment>
<sequence>MASSIPSLDAIASQTSENPQPSLKPAIISFYALSVLFNLCLVAQVLTVGLAYFDNPVWWNTHVWLVRGYSGLSLVLLAWVYWIPMPQRVRMLTLSLPILLGLQFLTIHTQLSLPIALAIFHPLLGFSLFSASTTLVHRIGNIVFPKKDNNTTL</sequence>
<evidence type="ECO:0000313" key="2">
    <source>
        <dbReference type="EMBL" id="HFM97936.1"/>
    </source>
</evidence>
<proteinExistence type="predicted"/>
<feature type="transmembrane region" description="Helical" evidence="1">
    <location>
        <begin position="30"/>
        <end position="52"/>
    </location>
</feature>
<dbReference type="InterPro" id="IPR046192">
    <property type="entry name" value="DUF6220"/>
</dbReference>
<accession>A0A7C3PHI6</accession>
<dbReference type="AlphaFoldDB" id="A0A7C3PHI6"/>
<keyword evidence="1" id="KW-0812">Transmembrane</keyword>
<organism evidence="2">
    <name type="scientific">Oscillatoriales cyanobacterium SpSt-418</name>
    <dbReference type="NCBI Taxonomy" id="2282169"/>
    <lineage>
        <taxon>Bacteria</taxon>
        <taxon>Bacillati</taxon>
        <taxon>Cyanobacteriota</taxon>
        <taxon>Cyanophyceae</taxon>
        <taxon>Oscillatoriophycideae</taxon>
        <taxon>Oscillatoriales</taxon>
    </lineage>
</organism>
<evidence type="ECO:0000256" key="1">
    <source>
        <dbReference type="SAM" id="Phobius"/>
    </source>
</evidence>
<keyword evidence="1" id="KW-1133">Transmembrane helix</keyword>
<reference evidence="2" key="1">
    <citation type="journal article" date="2020" name="mSystems">
        <title>Genome- and Community-Level Interaction Insights into Carbon Utilization and Element Cycling Functions of Hydrothermarchaeota in Hydrothermal Sediment.</title>
        <authorList>
            <person name="Zhou Z."/>
            <person name="Liu Y."/>
            <person name="Xu W."/>
            <person name="Pan J."/>
            <person name="Luo Z.H."/>
            <person name="Li M."/>
        </authorList>
    </citation>
    <scope>NUCLEOTIDE SEQUENCE [LARGE SCALE GENOMIC DNA]</scope>
    <source>
        <strain evidence="2">SpSt-418</strain>
    </source>
</reference>
<gene>
    <name evidence="2" type="ORF">ENR64_09245</name>
</gene>
<feature type="transmembrane region" description="Helical" evidence="1">
    <location>
        <begin position="64"/>
        <end position="82"/>
    </location>
</feature>
<dbReference type="EMBL" id="DSRU01000127">
    <property type="protein sequence ID" value="HFM97936.1"/>
    <property type="molecule type" value="Genomic_DNA"/>
</dbReference>
<name>A0A7C3PHI6_9CYAN</name>
<keyword evidence="1" id="KW-0472">Membrane</keyword>